<sequence>MIEDNISWLENLPSNVASFLENQRSENLDGYYSYSESGDLYPDSIKWNVGSSCYALKILYTLGVEDKDKIEPLINYILTFKKDNSMIYDDMIVKRSFVRNFLSSVKNKRFENLLHQNYKRAETRQCLSALDLYNAIPNEINIVCPTSEQQIDSFLSSLNWNLPWAAGSHLSHLLFFLSKKHKLEQISKENYSDLVAFTLKWIKKYELSNTGGWGTTLTDERGIINGSMKVITGLQNVGVTDYSNSKKLIDTCLQYYEKGHACDNFNIVYVLNKLNNSLNSSYRHEEICNFMMEKLSVYQDHYKPSSGGFSFNRDSSNINYYGLNITKGKNEADIHGTVLFLWGACLIADTLEMNLGLREFIA</sequence>
<dbReference type="AlphaFoldDB" id="A0A7M1WTC7"/>
<evidence type="ECO:0000313" key="2">
    <source>
        <dbReference type="EMBL" id="QOS20667.1"/>
    </source>
</evidence>
<evidence type="ECO:0000313" key="1">
    <source>
        <dbReference type="EMBL" id="QOS16835.1"/>
    </source>
</evidence>
<proteinExistence type="predicted"/>
<protein>
    <submittedName>
        <fullName evidence="3">Uncharacterized protein</fullName>
    </submittedName>
</protein>
<organism evidence="3">
    <name type="scientific">Vibrio parahaemolyticus</name>
    <dbReference type="NCBI Taxonomy" id="670"/>
    <lineage>
        <taxon>Bacteria</taxon>
        <taxon>Pseudomonadati</taxon>
        <taxon>Pseudomonadota</taxon>
        <taxon>Gammaproteobacteria</taxon>
        <taxon>Vibrionales</taxon>
        <taxon>Vibrionaceae</taxon>
        <taxon>Vibrio</taxon>
    </lineage>
</organism>
<accession>A0A7M1WTC7</accession>
<dbReference type="EMBL" id="MT898166">
    <property type="protein sequence ID" value="QOS20667.1"/>
    <property type="molecule type" value="Genomic_DNA"/>
</dbReference>
<dbReference type="RefSeq" id="WP_062866258.1">
    <property type="nucleotide sequence ID" value="NZ_JAEPRX010000002.1"/>
</dbReference>
<dbReference type="EMBL" id="MT898413">
    <property type="protein sequence ID" value="QOS29892.1"/>
    <property type="molecule type" value="Genomic_DNA"/>
</dbReference>
<dbReference type="EMBL" id="MT898061">
    <property type="protein sequence ID" value="QOS16835.1"/>
    <property type="molecule type" value="Genomic_DNA"/>
</dbReference>
<reference evidence="3" key="1">
    <citation type="submission" date="2020-08" db="EMBL/GenBank/DDBJ databases">
        <title>Genetic structure, function and evolution of capsule biosynthesis loci in Vibrio parahaemolyticus.</title>
        <authorList>
            <person name="Li L."/>
            <person name="Bian S."/>
        </authorList>
    </citation>
    <scope>NUCLEOTIDE SEQUENCE</scope>
    <source>
        <strain evidence="2">VP361</strain>
        <strain evidence="1">VP362</strain>
        <strain evidence="3">VP400</strain>
    </source>
</reference>
<evidence type="ECO:0000313" key="3">
    <source>
        <dbReference type="EMBL" id="QOS29892.1"/>
    </source>
</evidence>
<gene>
    <name evidence="2" type="ORF">VP361_00016</name>
    <name evidence="1" type="ORF">VP362_00016</name>
    <name evidence="3" type="ORF">VP400_00016</name>
</gene>
<name>A0A7M1WTC7_VIBPH</name>